<dbReference type="AlphaFoldDB" id="A0A4U0XCF4"/>
<evidence type="ECO:0000313" key="8">
    <source>
        <dbReference type="EMBL" id="TKA74430.1"/>
    </source>
</evidence>
<dbReference type="EMBL" id="NAJN01000360">
    <property type="protein sequence ID" value="TKA74430.1"/>
    <property type="molecule type" value="Genomic_DNA"/>
</dbReference>
<name>A0A4U0XCF4_9PEZI</name>
<feature type="repeat" description="WD" evidence="5">
    <location>
        <begin position="73"/>
        <end position="107"/>
    </location>
</feature>
<dbReference type="GO" id="GO:0005524">
    <property type="term" value="F:ATP binding"/>
    <property type="evidence" value="ECO:0007669"/>
    <property type="project" value="InterPro"/>
</dbReference>
<dbReference type="PROSITE" id="PS50011">
    <property type="entry name" value="PROTEIN_KINASE_DOM"/>
    <property type="match status" value="1"/>
</dbReference>
<dbReference type="PROSITE" id="PS00108">
    <property type="entry name" value="PROTEIN_KINASE_ST"/>
    <property type="match status" value="1"/>
</dbReference>
<feature type="region of interest" description="Disordered" evidence="6">
    <location>
        <begin position="433"/>
        <end position="483"/>
    </location>
</feature>
<dbReference type="SMART" id="SM00220">
    <property type="entry name" value="S_TKc"/>
    <property type="match status" value="1"/>
</dbReference>
<dbReference type="Pfam" id="PF00400">
    <property type="entry name" value="WD40"/>
    <property type="match status" value="2"/>
</dbReference>
<feature type="compositionally biased region" description="Acidic residues" evidence="6">
    <location>
        <begin position="935"/>
        <end position="951"/>
    </location>
</feature>
<feature type="domain" description="Protein kinase" evidence="7">
    <location>
        <begin position="583"/>
        <end position="889"/>
    </location>
</feature>
<dbReference type="InterPro" id="IPR015943">
    <property type="entry name" value="WD40/YVTN_repeat-like_dom_sf"/>
</dbReference>
<dbReference type="InterPro" id="IPR008271">
    <property type="entry name" value="Ser/Thr_kinase_AS"/>
</dbReference>
<dbReference type="Gene3D" id="1.10.510.10">
    <property type="entry name" value="Transferase(Phosphotransferase) domain 1"/>
    <property type="match status" value="1"/>
</dbReference>
<keyword evidence="4" id="KW-0539">Nucleus</keyword>
<evidence type="ECO:0000256" key="2">
    <source>
        <dbReference type="ARBA" id="ARBA00022574"/>
    </source>
</evidence>
<dbReference type="InterPro" id="IPR001680">
    <property type="entry name" value="WD40_rpt"/>
</dbReference>
<comment type="subcellular location">
    <subcellularLocation>
        <location evidence="1">Nucleus</location>
    </subcellularLocation>
</comment>
<keyword evidence="9" id="KW-1185">Reference proteome</keyword>
<keyword evidence="3" id="KW-0677">Repeat</keyword>
<accession>A0A4U0XCF4</accession>
<dbReference type="GO" id="GO:0004672">
    <property type="term" value="F:protein kinase activity"/>
    <property type="evidence" value="ECO:0007669"/>
    <property type="project" value="InterPro"/>
</dbReference>
<dbReference type="Gene3D" id="2.130.10.10">
    <property type="entry name" value="YVTN repeat-like/Quinoprotein amine dehydrogenase"/>
    <property type="match status" value="2"/>
</dbReference>
<protein>
    <recommendedName>
        <fullName evidence="7">Protein kinase domain-containing protein</fullName>
    </recommendedName>
</protein>
<feature type="region of interest" description="Disordered" evidence="6">
    <location>
        <begin position="922"/>
        <end position="951"/>
    </location>
</feature>
<evidence type="ECO:0000259" key="7">
    <source>
        <dbReference type="PROSITE" id="PS50011"/>
    </source>
</evidence>
<evidence type="ECO:0000256" key="4">
    <source>
        <dbReference type="ARBA" id="ARBA00023242"/>
    </source>
</evidence>
<reference evidence="8 9" key="1">
    <citation type="submission" date="2017-03" db="EMBL/GenBank/DDBJ databases">
        <title>Genomes of endolithic fungi from Antarctica.</title>
        <authorList>
            <person name="Coleine C."/>
            <person name="Masonjones S."/>
            <person name="Stajich J.E."/>
        </authorList>
    </citation>
    <scope>NUCLEOTIDE SEQUENCE [LARGE SCALE GENOMIC DNA]</scope>
    <source>
        <strain evidence="8 9">CCFEE 5187</strain>
    </source>
</reference>
<dbReference type="InterPro" id="IPR019775">
    <property type="entry name" value="WD40_repeat_CS"/>
</dbReference>
<feature type="region of interest" description="Disordered" evidence="6">
    <location>
        <begin position="550"/>
        <end position="579"/>
    </location>
</feature>
<evidence type="ECO:0000256" key="3">
    <source>
        <dbReference type="ARBA" id="ARBA00022737"/>
    </source>
</evidence>
<dbReference type="InterPro" id="IPR011009">
    <property type="entry name" value="Kinase-like_dom_sf"/>
</dbReference>
<dbReference type="PANTHER" id="PTHR44040">
    <property type="entry name" value="RETINOBLASTOMA-BINDING PROTEIN 5"/>
    <property type="match status" value="1"/>
</dbReference>
<dbReference type="PROSITE" id="PS50082">
    <property type="entry name" value="WD_REPEATS_2"/>
    <property type="match status" value="1"/>
</dbReference>
<comment type="caution">
    <text evidence="8">The sequence shown here is derived from an EMBL/GenBank/DDBJ whole genome shotgun (WGS) entry which is preliminary data.</text>
</comment>
<dbReference type="GO" id="GO:0048188">
    <property type="term" value="C:Set1C/COMPASS complex"/>
    <property type="evidence" value="ECO:0007669"/>
    <property type="project" value="InterPro"/>
</dbReference>
<dbReference type="STRING" id="331657.A0A4U0XCF4"/>
<dbReference type="SMART" id="SM00320">
    <property type="entry name" value="WD40"/>
    <property type="match status" value="4"/>
</dbReference>
<dbReference type="SUPFAM" id="SSF50978">
    <property type="entry name" value="WD40 repeat-like"/>
    <property type="match status" value="1"/>
</dbReference>
<dbReference type="PANTHER" id="PTHR44040:SF1">
    <property type="entry name" value="RETINOBLASTOMA-BINDING PROTEIN 5"/>
    <property type="match status" value="1"/>
</dbReference>
<evidence type="ECO:0000256" key="6">
    <source>
        <dbReference type="SAM" id="MobiDB-lite"/>
    </source>
</evidence>
<evidence type="ECO:0000256" key="1">
    <source>
        <dbReference type="ARBA" id="ARBA00004123"/>
    </source>
</evidence>
<proteinExistence type="predicted"/>
<evidence type="ECO:0000313" key="9">
    <source>
        <dbReference type="Proteomes" id="UP000308768"/>
    </source>
</evidence>
<dbReference type="Proteomes" id="UP000308768">
    <property type="component" value="Unassembled WGS sequence"/>
</dbReference>
<dbReference type="InterPro" id="IPR036322">
    <property type="entry name" value="WD40_repeat_dom_sf"/>
</dbReference>
<evidence type="ECO:0000256" key="5">
    <source>
        <dbReference type="PROSITE-ProRule" id="PRU00221"/>
    </source>
</evidence>
<dbReference type="InterPro" id="IPR000719">
    <property type="entry name" value="Prot_kinase_dom"/>
</dbReference>
<gene>
    <name evidence="8" type="ORF">B0A49_02858</name>
</gene>
<dbReference type="SUPFAM" id="SSF56112">
    <property type="entry name" value="Protein kinase-like (PK-like)"/>
    <property type="match status" value="1"/>
</dbReference>
<organism evidence="8 9">
    <name type="scientific">Cryomyces minteri</name>
    <dbReference type="NCBI Taxonomy" id="331657"/>
    <lineage>
        <taxon>Eukaryota</taxon>
        <taxon>Fungi</taxon>
        <taxon>Dikarya</taxon>
        <taxon>Ascomycota</taxon>
        <taxon>Pezizomycotina</taxon>
        <taxon>Dothideomycetes</taxon>
        <taxon>Dothideomycetes incertae sedis</taxon>
        <taxon>Cryomyces</taxon>
    </lineage>
</organism>
<keyword evidence="2 5" id="KW-0853">WD repeat</keyword>
<dbReference type="OrthoDB" id="196858at2759"/>
<dbReference type="PROSITE" id="PS00678">
    <property type="entry name" value="WD_REPEATS_1"/>
    <property type="match status" value="1"/>
</dbReference>
<dbReference type="Pfam" id="PF00069">
    <property type="entry name" value="Pkinase"/>
    <property type="match status" value="1"/>
</dbReference>
<sequence length="951" mass="106349">MNLSLVDPFVLAQDIPEALTGKLRSSGRSVCIRFNKEGDLLASGTDKGAIVIFDLETNGVARKLFGHTPKKQIQSVSWSADGRYLLSSSVDWKCILWDLKDGSRVRTVRFQAPVYIAELHPQNHLLFVAALFEDQPQLVDLSTNIPVKRTLPTAPKRSLYEQENVTEKQAAQDAKQITTVTTFSTTGRYIITGTTKGWLNIIETKTCRTVHSTRLSNKALLLIRLTASGRDMVINSGDSIIRTMRLPDLTDPNIDFESIRLEVEHKFQDVVNRLSWNYVAFSSSGDYVTASTLMNHDIYIWERGRGSLVKILEGPNEELSHVEWHPHRPFIAATGLDSGRVHLWSILTPQRWSALAPDFAEVEENVEYVEREDEFDIHPIEEIHKRRLDLEDEEVDVMTVEPTKMGNVYGEFRMPVLLDIEASDSEDEVVAIGAGQYRRKSPGRDNEYMDGDSGGSEDERRAGRGGTGVASRSHSSAKRLKQAHPHLMGKHVQSFIADEWEALGVQGKQQWAAQHPPGWQPPLLPPAAAAAAAAVALAAPAAAAAAAAAAAPPPAPPPPPPPPPPPAPPAPYVAPPAGENVPWQRDGDVGWLEYFSFLASRVQFEEEGNWRVAVKQVLIQQMYWNSPHFWHSVDWTQPNEAWLLSRVYQAEPKAAIGYVKCSVDRAQRKFRLFTEFCPHGSLSSVIEEYKRGESPLPEPFLWHVFECLARACLVMQQGAVNGPATGWDKEIVHRDLKPGNILLDVPDDHNFPAYPTPKLADFGLSIETSNIDPGNPIDYNEDEGTDGFLAFEQRPFLDGRTGLRLDPAPQLLAHTNIWGIGMIMRCLVLLNNHPDQPNYERDDDRTPLVDRAHNYSHRLIRYIQACLQFDPESRTKPQRLLEKIMNAGIDQLRDGMRNTGRGSVPPNNIVAFKLDETWRVGSHKSEWPPLPVPVPEEDSTSEDNDTEDDDD</sequence>
<feature type="compositionally biased region" description="Pro residues" evidence="6">
    <location>
        <begin position="551"/>
        <end position="574"/>
    </location>
</feature>
<dbReference type="InterPro" id="IPR037850">
    <property type="entry name" value="RBBP5/Swd1"/>
</dbReference>